<dbReference type="InterPro" id="IPR036390">
    <property type="entry name" value="WH_DNA-bd_sf"/>
</dbReference>
<reference evidence="3" key="3">
    <citation type="submission" date="2021-03" db="EMBL/GenBank/DDBJ databases">
        <title>Genomic Encyclopedia of Type Strains, Phase IV (KMG-IV): sequencing the most valuable type-strain genomes for metagenomic binning, comparative biology and taxonomic classification.</title>
        <authorList>
            <person name="Goeker M."/>
        </authorList>
    </citation>
    <scope>NUCLEOTIDE SEQUENCE</scope>
    <source>
        <strain evidence="3">DSM 22443</strain>
    </source>
</reference>
<accession>A0A830G4L5</accession>
<comment type="caution">
    <text evidence="2">The sequence shown here is derived from an EMBL/GenBank/DDBJ whole genome shotgun (WGS) entry which is preliminary data.</text>
</comment>
<dbReference type="RefSeq" id="WP_229732388.1">
    <property type="nucleotide sequence ID" value="NZ_BMOO01000010.1"/>
</dbReference>
<dbReference type="EMBL" id="JAGGKO010000009">
    <property type="protein sequence ID" value="MBP1955967.1"/>
    <property type="molecule type" value="Genomic_DNA"/>
</dbReference>
<proteinExistence type="predicted"/>
<evidence type="ECO:0000313" key="2">
    <source>
        <dbReference type="EMBL" id="GGM76021.1"/>
    </source>
</evidence>
<name>A0A830G4L5_9EURY</name>
<dbReference type="CDD" id="cd00090">
    <property type="entry name" value="HTH_ARSR"/>
    <property type="match status" value="1"/>
</dbReference>
<keyword evidence="3" id="KW-0238">DNA-binding</keyword>
<dbReference type="SUPFAM" id="SSF46785">
    <property type="entry name" value="Winged helix' DNA-binding domain"/>
    <property type="match status" value="1"/>
</dbReference>
<dbReference type="AlphaFoldDB" id="A0A830G4L5"/>
<dbReference type="SMART" id="SM00418">
    <property type="entry name" value="HTH_ARSR"/>
    <property type="match status" value="1"/>
</dbReference>
<reference evidence="2" key="1">
    <citation type="journal article" date="2014" name="Int. J. Syst. Evol. Microbiol.">
        <title>Complete genome sequence of Corynebacterium casei LMG S-19264T (=DSM 44701T), isolated from a smear-ripened cheese.</title>
        <authorList>
            <consortium name="US DOE Joint Genome Institute (JGI-PGF)"/>
            <person name="Walter F."/>
            <person name="Albersmeier A."/>
            <person name="Kalinowski J."/>
            <person name="Ruckert C."/>
        </authorList>
    </citation>
    <scope>NUCLEOTIDE SEQUENCE</scope>
    <source>
        <strain evidence="2">JCM 16108</strain>
    </source>
</reference>
<dbReference type="Gene3D" id="1.10.10.10">
    <property type="entry name" value="Winged helix-like DNA-binding domain superfamily/Winged helix DNA-binding domain"/>
    <property type="match status" value="1"/>
</dbReference>
<sequence>MSEATPVHETEGGGSQLNARSPLITLLSSPARVKIIEAFVQERGRDLSVSDVARLADTARSTVYQHLDDLEELGVIEFARSTGDGHSKRYQLNEDSEIADLLYKLEGVTLHRLLELDGELEN</sequence>
<evidence type="ECO:0000313" key="4">
    <source>
        <dbReference type="Proteomes" id="UP000614609"/>
    </source>
</evidence>
<dbReference type="Pfam" id="PF12840">
    <property type="entry name" value="HTH_20"/>
    <property type="match status" value="1"/>
</dbReference>
<organism evidence="2 4">
    <name type="scientific">Halarchaeum rubridurum</name>
    <dbReference type="NCBI Taxonomy" id="489911"/>
    <lineage>
        <taxon>Archaea</taxon>
        <taxon>Methanobacteriati</taxon>
        <taxon>Methanobacteriota</taxon>
        <taxon>Stenosarchaea group</taxon>
        <taxon>Halobacteria</taxon>
        <taxon>Halobacteriales</taxon>
        <taxon>Halobacteriaceae</taxon>
    </lineage>
</organism>
<evidence type="ECO:0000313" key="3">
    <source>
        <dbReference type="EMBL" id="MBP1955967.1"/>
    </source>
</evidence>
<keyword evidence="4" id="KW-1185">Reference proteome</keyword>
<dbReference type="InterPro" id="IPR036388">
    <property type="entry name" value="WH-like_DNA-bd_sf"/>
</dbReference>
<dbReference type="EMBL" id="BMOO01000010">
    <property type="protein sequence ID" value="GGM76021.1"/>
    <property type="molecule type" value="Genomic_DNA"/>
</dbReference>
<dbReference type="Proteomes" id="UP000765891">
    <property type="component" value="Unassembled WGS sequence"/>
</dbReference>
<dbReference type="InterPro" id="IPR001845">
    <property type="entry name" value="HTH_ArsR_DNA-bd_dom"/>
</dbReference>
<evidence type="ECO:0000259" key="1">
    <source>
        <dbReference type="PROSITE" id="PS50987"/>
    </source>
</evidence>
<protein>
    <submittedName>
        <fullName evidence="3">DNA-binding transcriptional ArsR family regulator</fullName>
    </submittedName>
</protein>
<dbReference type="GO" id="GO:0003700">
    <property type="term" value="F:DNA-binding transcription factor activity"/>
    <property type="evidence" value="ECO:0007669"/>
    <property type="project" value="InterPro"/>
</dbReference>
<dbReference type="Proteomes" id="UP000614609">
    <property type="component" value="Unassembled WGS sequence"/>
</dbReference>
<dbReference type="PROSITE" id="PS50987">
    <property type="entry name" value="HTH_ARSR_2"/>
    <property type="match status" value="1"/>
</dbReference>
<dbReference type="InterPro" id="IPR011991">
    <property type="entry name" value="ArsR-like_HTH"/>
</dbReference>
<dbReference type="GO" id="GO:0003677">
    <property type="term" value="F:DNA binding"/>
    <property type="evidence" value="ECO:0007669"/>
    <property type="project" value="UniProtKB-KW"/>
</dbReference>
<gene>
    <name evidence="2" type="ORF">GCM10009017_27440</name>
    <name evidence="3" type="ORF">J2752_002898</name>
</gene>
<feature type="domain" description="HTH arsR-type" evidence="1">
    <location>
        <begin position="12"/>
        <end position="113"/>
    </location>
</feature>
<reference evidence="2" key="2">
    <citation type="submission" date="2020-09" db="EMBL/GenBank/DDBJ databases">
        <authorList>
            <person name="Sun Q."/>
            <person name="Ohkuma M."/>
        </authorList>
    </citation>
    <scope>NUCLEOTIDE SEQUENCE</scope>
    <source>
        <strain evidence="2">JCM 16108</strain>
    </source>
</reference>